<sequence length="430" mass="47774">MAILVDLGEEDGDHQTPEPHPTYHNADNPTDSLAAIHLDEPNPPRPAPSLTSLAAPYPVIYSLASNLDHNDLSSLANTCKLMRETMLQYRKNLLGASLVCSWSSTETKKKIGLQATGRRVLCVRDLVDRCGTCGEPACRNCVNKLGKLTVEHRKRLACRVRRICRQCQTSPEVLNPNPDSRISHKICTCAAKFLWQCRTCANSSATLTTHKSFQSLLYHEKLQSIEYLYCTHFHPPFRPPNSTKVWVEECPSPTHSSPRSDTTHRTTKPITCSMELYNGGWAYQDVTTGYIYRPPPESCIGATADWWTHLASDPNEGGFITYPTSSTTTTTDVIIPAGARCISQSWAKWARMAGKGQDSRGIGVALQKFYQVSFMSTRDVAINAGLKLAKMHGLLEEERGGLVRSWCAWCEGVVLARGEDEEEEESLGWA</sequence>
<feature type="region of interest" description="Disordered" evidence="1">
    <location>
        <begin position="1"/>
        <end position="50"/>
    </location>
</feature>
<dbReference type="InParanoid" id="A0A3N4LNS6"/>
<name>A0A3N4LNS6_9PEZI</name>
<evidence type="ECO:0000313" key="2">
    <source>
        <dbReference type="EMBL" id="RPB24563.1"/>
    </source>
</evidence>
<dbReference type="Proteomes" id="UP000267821">
    <property type="component" value="Unassembled WGS sequence"/>
</dbReference>
<evidence type="ECO:0000313" key="3">
    <source>
        <dbReference type="Proteomes" id="UP000267821"/>
    </source>
</evidence>
<dbReference type="AlphaFoldDB" id="A0A3N4LNS6"/>
<protein>
    <recommendedName>
        <fullName evidence="4">F-box domain-containing protein</fullName>
    </recommendedName>
</protein>
<organism evidence="2 3">
    <name type="scientific">Terfezia boudieri ATCC MYA-4762</name>
    <dbReference type="NCBI Taxonomy" id="1051890"/>
    <lineage>
        <taxon>Eukaryota</taxon>
        <taxon>Fungi</taxon>
        <taxon>Dikarya</taxon>
        <taxon>Ascomycota</taxon>
        <taxon>Pezizomycotina</taxon>
        <taxon>Pezizomycetes</taxon>
        <taxon>Pezizales</taxon>
        <taxon>Pezizaceae</taxon>
        <taxon>Terfezia</taxon>
    </lineage>
</organism>
<gene>
    <name evidence="2" type="ORF">L211DRAFT_837497</name>
</gene>
<keyword evidence="3" id="KW-1185">Reference proteome</keyword>
<dbReference type="EMBL" id="ML121541">
    <property type="protein sequence ID" value="RPB24563.1"/>
    <property type="molecule type" value="Genomic_DNA"/>
</dbReference>
<evidence type="ECO:0008006" key="4">
    <source>
        <dbReference type="Google" id="ProtNLM"/>
    </source>
</evidence>
<evidence type="ECO:0000256" key="1">
    <source>
        <dbReference type="SAM" id="MobiDB-lite"/>
    </source>
</evidence>
<dbReference type="OrthoDB" id="5288318at2759"/>
<proteinExistence type="predicted"/>
<reference evidence="2 3" key="1">
    <citation type="journal article" date="2018" name="Nat. Ecol. Evol.">
        <title>Pezizomycetes genomes reveal the molecular basis of ectomycorrhizal truffle lifestyle.</title>
        <authorList>
            <person name="Murat C."/>
            <person name="Payen T."/>
            <person name="Noel B."/>
            <person name="Kuo A."/>
            <person name="Morin E."/>
            <person name="Chen J."/>
            <person name="Kohler A."/>
            <person name="Krizsan K."/>
            <person name="Balestrini R."/>
            <person name="Da Silva C."/>
            <person name="Montanini B."/>
            <person name="Hainaut M."/>
            <person name="Levati E."/>
            <person name="Barry K.W."/>
            <person name="Belfiori B."/>
            <person name="Cichocki N."/>
            <person name="Clum A."/>
            <person name="Dockter R.B."/>
            <person name="Fauchery L."/>
            <person name="Guy J."/>
            <person name="Iotti M."/>
            <person name="Le Tacon F."/>
            <person name="Lindquist E.A."/>
            <person name="Lipzen A."/>
            <person name="Malagnac F."/>
            <person name="Mello A."/>
            <person name="Molinier V."/>
            <person name="Miyauchi S."/>
            <person name="Poulain J."/>
            <person name="Riccioni C."/>
            <person name="Rubini A."/>
            <person name="Sitrit Y."/>
            <person name="Splivallo R."/>
            <person name="Traeger S."/>
            <person name="Wang M."/>
            <person name="Zifcakova L."/>
            <person name="Wipf D."/>
            <person name="Zambonelli A."/>
            <person name="Paolocci F."/>
            <person name="Nowrousian M."/>
            <person name="Ottonello S."/>
            <person name="Baldrian P."/>
            <person name="Spatafora J.W."/>
            <person name="Henrissat B."/>
            <person name="Nagy L.G."/>
            <person name="Aury J.M."/>
            <person name="Wincker P."/>
            <person name="Grigoriev I.V."/>
            <person name="Bonfante P."/>
            <person name="Martin F.M."/>
        </authorList>
    </citation>
    <scope>NUCLEOTIDE SEQUENCE [LARGE SCALE GENOMIC DNA]</scope>
    <source>
        <strain evidence="2 3">ATCC MYA-4762</strain>
    </source>
</reference>
<accession>A0A3N4LNS6</accession>
<dbReference type="STRING" id="1051890.A0A3N4LNS6"/>